<dbReference type="PANTHER" id="PTHR33303">
    <property type="entry name" value="CYTOPLASMIC PROTEIN-RELATED"/>
    <property type="match status" value="1"/>
</dbReference>
<accession>A0A0F7SGI3</accession>
<reference evidence="2" key="1">
    <citation type="submission" date="2014-08" db="EMBL/GenBank/DDBJ databases">
        <authorList>
            <person name="Sharma Rahul"/>
            <person name="Thines Marco"/>
        </authorList>
    </citation>
    <scope>NUCLEOTIDE SEQUENCE</scope>
</reference>
<dbReference type="SUPFAM" id="SSF51735">
    <property type="entry name" value="NAD(P)-binding Rossmann-fold domains"/>
    <property type="match status" value="1"/>
</dbReference>
<evidence type="ECO:0000259" key="1">
    <source>
        <dbReference type="Pfam" id="PF13380"/>
    </source>
</evidence>
<evidence type="ECO:0000313" key="2">
    <source>
        <dbReference type="EMBL" id="CDZ96434.1"/>
    </source>
</evidence>
<proteinExistence type="predicted"/>
<dbReference type="Pfam" id="PF13380">
    <property type="entry name" value="CoA_binding_2"/>
    <property type="match status" value="1"/>
</dbReference>
<dbReference type="AlphaFoldDB" id="A0A0F7SGI3"/>
<dbReference type="PANTHER" id="PTHR33303:SF2">
    <property type="entry name" value="COA-BINDING DOMAIN-CONTAINING PROTEIN"/>
    <property type="match status" value="1"/>
</dbReference>
<sequence>METGAAKRFFTAKYYAVAGANSEPKRFGHKIFVWYLSRSLPVTPISPHPEIKTTFPTSPHKTLASVSQLTFPKETSLSIVTPPAVTLSILKEAQSVGIHSVFLQPGTYDEPVMNLLKSDEWWTGRWTGPGVEGKRGEGGWCVLVDGDDLLATLRKDEETKGKL</sequence>
<dbReference type="Gene3D" id="3.40.50.720">
    <property type="entry name" value="NAD(P)-binding Rossmann-like Domain"/>
    <property type="match status" value="1"/>
</dbReference>
<organism evidence="2">
    <name type="scientific">Phaffia rhodozyma</name>
    <name type="common">Yeast</name>
    <name type="synonym">Xanthophyllomyces dendrorhous</name>
    <dbReference type="NCBI Taxonomy" id="264483"/>
    <lineage>
        <taxon>Eukaryota</taxon>
        <taxon>Fungi</taxon>
        <taxon>Dikarya</taxon>
        <taxon>Basidiomycota</taxon>
        <taxon>Agaricomycotina</taxon>
        <taxon>Tremellomycetes</taxon>
        <taxon>Cystofilobasidiales</taxon>
        <taxon>Mrakiaceae</taxon>
        <taxon>Phaffia</taxon>
    </lineage>
</organism>
<feature type="domain" description="CoA-binding" evidence="1">
    <location>
        <begin position="14"/>
        <end position="118"/>
    </location>
</feature>
<name>A0A0F7SGI3_PHARH</name>
<dbReference type="InterPro" id="IPR003781">
    <property type="entry name" value="CoA-bd"/>
</dbReference>
<protein>
    <submittedName>
        <fullName evidence="2">NAD(P)-binding domain</fullName>
    </submittedName>
</protein>
<dbReference type="InterPro" id="IPR036291">
    <property type="entry name" value="NAD(P)-bd_dom_sf"/>
</dbReference>
<dbReference type="EMBL" id="LN483144">
    <property type="protein sequence ID" value="CDZ96434.1"/>
    <property type="molecule type" value="Genomic_DNA"/>
</dbReference>